<feature type="region of interest" description="Disordered" evidence="1">
    <location>
        <begin position="115"/>
        <end position="171"/>
    </location>
</feature>
<dbReference type="InterPro" id="IPR036020">
    <property type="entry name" value="WW_dom_sf"/>
</dbReference>
<dbReference type="PROSITE" id="PS50020">
    <property type="entry name" value="WW_DOMAIN_2"/>
    <property type="match status" value="1"/>
</dbReference>
<dbReference type="InParanoid" id="Q4DNN9"/>
<dbReference type="SUPFAM" id="SSF51045">
    <property type="entry name" value="WW domain"/>
    <property type="match status" value="1"/>
</dbReference>
<feature type="compositionally biased region" description="Basic and acidic residues" evidence="1">
    <location>
        <begin position="147"/>
        <end position="171"/>
    </location>
</feature>
<dbReference type="PaxDb" id="353153-Q4DNN9"/>
<evidence type="ECO:0000313" key="4">
    <source>
        <dbReference type="Proteomes" id="UP000002296"/>
    </source>
</evidence>
<accession>Q4DNN9</accession>
<organism evidence="3 4">
    <name type="scientific">Trypanosoma cruzi (strain CL Brener)</name>
    <dbReference type="NCBI Taxonomy" id="353153"/>
    <lineage>
        <taxon>Eukaryota</taxon>
        <taxon>Discoba</taxon>
        <taxon>Euglenozoa</taxon>
        <taxon>Kinetoplastea</taxon>
        <taxon>Metakinetoplastina</taxon>
        <taxon>Trypanosomatida</taxon>
        <taxon>Trypanosomatidae</taxon>
        <taxon>Trypanosoma</taxon>
        <taxon>Schizotrypanum</taxon>
    </lineage>
</organism>
<name>Q4DNN9_TRYCC</name>
<feature type="domain" description="WW" evidence="2">
    <location>
        <begin position="190"/>
        <end position="218"/>
    </location>
</feature>
<dbReference type="InterPro" id="IPR001202">
    <property type="entry name" value="WW_dom"/>
</dbReference>
<dbReference type="AlphaFoldDB" id="Q4DNN9"/>
<evidence type="ECO:0000256" key="1">
    <source>
        <dbReference type="SAM" id="MobiDB-lite"/>
    </source>
</evidence>
<proteinExistence type="predicted"/>
<dbReference type="GeneID" id="3547800"/>
<gene>
    <name evidence="3" type="ORF">Tc00.1047053506821.50</name>
</gene>
<comment type="caution">
    <text evidence="3">The sequence shown here is derived from an EMBL/GenBank/DDBJ whole genome shotgun (WGS) entry which is preliminary data.</text>
</comment>
<feature type="region of interest" description="Disordered" evidence="1">
    <location>
        <begin position="1"/>
        <end position="64"/>
    </location>
</feature>
<dbReference type="RefSeq" id="XP_815979.1">
    <property type="nucleotide sequence ID" value="XM_810886.1"/>
</dbReference>
<dbReference type="EMBL" id="AAHK01000296">
    <property type="protein sequence ID" value="EAN94128.1"/>
    <property type="molecule type" value="Genomic_DNA"/>
</dbReference>
<dbReference type="Gene3D" id="2.20.70.10">
    <property type="match status" value="1"/>
</dbReference>
<evidence type="ECO:0000259" key="2">
    <source>
        <dbReference type="PROSITE" id="PS50020"/>
    </source>
</evidence>
<protein>
    <recommendedName>
        <fullName evidence="2">WW domain-containing protein</fullName>
    </recommendedName>
</protein>
<dbReference type="CDD" id="cd00201">
    <property type="entry name" value="WW"/>
    <property type="match status" value="1"/>
</dbReference>
<dbReference type="Proteomes" id="UP000002296">
    <property type="component" value="Unassembled WGS sequence"/>
</dbReference>
<keyword evidence="4" id="KW-1185">Reference proteome</keyword>
<dbReference type="Pfam" id="PF00397">
    <property type="entry name" value="WW"/>
    <property type="match status" value="1"/>
</dbReference>
<sequence>MLSTDVAVKREERRESEAVTPALASIGTQMESNEELNGARRMVSQRKTEQQRQQQLPVDGLSDSEALAREEWCLELSYGKEEAATTESRPIVKRNPSPAVAAAATKAAEACSATPAEGGGVLCSNWEEPRQREAGRTYDSQTATQEARGKPPSEALEEKRGGAAPQREQREVQEGIAAKTKGALRVCGTWKEYRDANIGRLYYVNTETKQRTWKIKETPFANE</sequence>
<feature type="compositionally biased region" description="Basic and acidic residues" evidence="1">
    <location>
        <begin position="7"/>
        <end position="17"/>
    </location>
</feature>
<evidence type="ECO:0000313" key="3">
    <source>
        <dbReference type="EMBL" id="EAN94128.1"/>
    </source>
</evidence>
<reference evidence="3 4" key="1">
    <citation type="journal article" date="2005" name="Science">
        <title>The genome sequence of Trypanosoma cruzi, etiologic agent of Chagas disease.</title>
        <authorList>
            <person name="El-Sayed N.M."/>
            <person name="Myler P.J."/>
            <person name="Bartholomeu D.C."/>
            <person name="Nilsson D."/>
            <person name="Aggarwal G."/>
            <person name="Tran A.N."/>
            <person name="Ghedin E."/>
            <person name="Worthey E.A."/>
            <person name="Delcher A.L."/>
            <person name="Blandin G."/>
            <person name="Westenberger S.J."/>
            <person name="Caler E."/>
            <person name="Cerqueira G.C."/>
            <person name="Branche C."/>
            <person name="Haas B."/>
            <person name="Anupama A."/>
            <person name="Arner E."/>
            <person name="Aslund L."/>
            <person name="Attipoe P."/>
            <person name="Bontempi E."/>
            <person name="Bringaud F."/>
            <person name="Burton P."/>
            <person name="Cadag E."/>
            <person name="Campbell D.A."/>
            <person name="Carrington M."/>
            <person name="Crabtree J."/>
            <person name="Darban H."/>
            <person name="da Silveira J.F."/>
            <person name="de Jong P."/>
            <person name="Edwards K."/>
            <person name="Englund P.T."/>
            <person name="Fazelina G."/>
            <person name="Feldblyum T."/>
            <person name="Ferella M."/>
            <person name="Frasch A.C."/>
            <person name="Gull K."/>
            <person name="Horn D."/>
            <person name="Hou L."/>
            <person name="Huang Y."/>
            <person name="Kindlund E."/>
            <person name="Klingbeil M."/>
            <person name="Kluge S."/>
            <person name="Koo H."/>
            <person name="Lacerda D."/>
            <person name="Levin M.J."/>
            <person name="Lorenzi H."/>
            <person name="Louie T."/>
            <person name="Machado C.R."/>
            <person name="McCulloch R."/>
            <person name="McKenna A."/>
            <person name="Mizuno Y."/>
            <person name="Mottram J.C."/>
            <person name="Nelson S."/>
            <person name="Ochaya S."/>
            <person name="Osoegawa K."/>
            <person name="Pai G."/>
            <person name="Parsons M."/>
            <person name="Pentony M."/>
            <person name="Pettersson U."/>
            <person name="Pop M."/>
            <person name="Ramirez J.L."/>
            <person name="Rinta J."/>
            <person name="Robertson L."/>
            <person name="Salzberg S.L."/>
            <person name="Sanchez D.O."/>
            <person name="Seyler A."/>
            <person name="Sharma R."/>
            <person name="Shetty J."/>
            <person name="Simpson A.J."/>
            <person name="Sisk E."/>
            <person name="Tammi M.T."/>
            <person name="Tarleton R."/>
            <person name="Teixeira S."/>
            <person name="Van Aken S."/>
            <person name="Vogt C."/>
            <person name="Ward P.N."/>
            <person name="Wickstead B."/>
            <person name="Wortman J."/>
            <person name="White O."/>
            <person name="Fraser C.M."/>
            <person name="Stuart K.D."/>
            <person name="Andersson B."/>
        </authorList>
    </citation>
    <scope>NUCLEOTIDE SEQUENCE [LARGE SCALE GENOMIC DNA]</scope>
    <source>
        <strain evidence="3 4">CL Brener</strain>
    </source>
</reference>
<feature type="compositionally biased region" description="Basic and acidic residues" evidence="1">
    <location>
        <begin position="127"/>
        <end position="136"/>
    </location>
</feature>
<dbReference type="KEGG" id="tcr:506821.50"/>